<dbReference type="GO" id="GO:0030246">
    <property type="term" value="F:carbohydrate binding"/>
    <property type="evidence" value="ECO:0007669"/>
    <property type="project" value="InterPro"/>
</dbReference>
<evidence type="ECO:0000256" key="5">
    <source>
        <dbReference type="PIRNR" id="PIRNR005096"/>
    </source>
</evidence>
<dbReference type="PANTHER" id="PTHR10091">
    <property type="entry name" value="ALDOSE-1-EPIMERASE"/>
    <property type="match status" value="1"/>
</dbReference>
<dbReference type="Pfam" id="PF01263">
    <property type="entry name" value="Aldose_epim"/>
    <property type="match status" value="1"/>
</dbReference>
<evidence type="ECO:0000256" key="1">
    <source>
        <dbReference type="ARBA" id="ARBA00005028"/>
    </source>
</evidence>
<comment type="caution">
    <text evidence="9">The sequence shown here is derived from an EMBL/GenBank/DDBJ whole genome shotgun (WGS) entry which is preliminary data.</text>
</comment>
<dbReference type="InterPro" id="IPR015443">
    <property type="entry name" value="Aldose_1-epimerase"/>
</dbReference>
<gene>
    <name evidence="9" type="ORF">H9882_01960</name>
</gene>
<dbReference type="SUPFAM" id="SSF74650">
    <property type="entry name" value="Galactose mutarotase-like"/>
    <property type="match status" value="1"/>
</dbReference>
<dbReference type="GO" id="GO:0033499">
    <property type="term" value="P:galactose catabolic process via UDP-galactose, Leloir pathway"/>
    <property type="evidence" value="ECO:0007669"/>
    <property type="project" value="TreeGrafter"/>
</dbReference>
<evidence type="ECO:0000313" key="10">
    <source>
        <dbReference type="Proteomes" id="UP000713596"/>
    </source>
</evidence>
<feature type="active site" description="Proton acceptor" evidence="6">
    <location>
        <position position="299"/>
    </location>
</feature>
<reference evidence="9" key="2">
    <citation type="submission" date="2021-04" db="EMBL/GenBank/DDBJ databases">
        <authorList>
            <person name="Gilroy R."/>
        </authorList>
    </citation>
    <scope>NUCLEOTIDE SEQUENCE</scope>
    <source>
        <strain evidence="9">B5_2728</strain>
    </source>
</reference>
<feature type="active site" description="Proton donor" evidence="6">
    <location>
        <position position="175"/>
    </location>
</feature>
<dbReference type="Proteomes" id="UP000713596">
    <property type="component" value="Unassembled WGS sequence"/>
</dbReference>
<dbReference type="PIRSF" id="PIRSF005096">
    <property type="entry name" value="GALM"/>
    <property type="match status" value="1"/>
</dbReference>
<dbReference type="InterPro" id="IPR011013">
    <property type="entry name" value="Gal_mutarotase_sf_dom"/>
</dbReference>
<dbReference type="Gene3D" id="2.70.98.10">
    <property type="match status" value="1"/>
</dbReference>
<sequence length="333" mass="36239">METTSSVFGFTSKGEQVDCIRLTHESGIVAEVLTYGATLRAVWVPTEKGMVQVCLGYETLQEYEAGEDYRGAIVGRCAGRIAGGKFSLNGKEYQLSQNQSGNHLHGGMEGFDRKIWDAEITPHSVVLSRTSPAGEEGYPGEVKIRVAYSFLQDGGLSIQFDAVAEQDTILSLTHHGYWNLAGEESQQGAEQLFSTPAECFAAIQPDGIPTGELCKTEGSPFDFASPAVLKERLAQVHAQLAAGSGFDHTFIVPGAGMREMCRLYSPESGITLRVEATLPGIHLYTGNFLQPPHCAIALEPQFIPDAPHHPAFPSVQLPGHGHWRHQIVYHFDI</sequence>
<dbReference type="CDD" id="cd09019">
    <property type="entry name" value="galactose_mutarotase_like"/>
    <property type="match status" value="1"/>
</dbReference>
<evidence type="ECO:0000256" key="6">
    <source>
        <dbReference type="PIRSR" id="PIRSR005096-1"/>
    </source>
</evidence>
<dbReference type="PANTHER" id="PTHR10091:SF0">
    <property type="entry name" value="GALACTOSE MUTAROTASE"/>
    <property type="match status" value="1"/>
</dbReference>
<dbReference type="EMBL" id="JAHLFP010000013">
    <property type="protein sequence ID" value="MBU3805656.1"/>
    <property type="molecule type" value="Genomic_DNA"/>
</dbReference>
<dbReference type="EC" id="5.1.3.3" evidence="5"/>
<organism evidence="9 10">
    <name type="scientific">Candidatus Allofournierella pullistercoris</name>
    <dbReference type="NCBI Taxonomy" id="2838597"/>
    <lineage>
        <taxon>Bacteria</taxon>
        <taxon>Bacillati</taxon>
        <taxon>Bacillota</taxon>
        <taxon>Clostridia</taxon>
        <taxon>Eubacteriales</taxon>
        <taxon>Oscillospiraceae</taxon>
        <taxon>Allofournierella</taxon>
    </lineage>
</organism>
<feature type="binding site" evidence="8">
    <location>
        <begin position="175"/>
        <end position="177"/>
    </location>
    <ligand>
        <name>beta-D-galactose</name>
        <dbReference type="ChEBI" id="CHEBI:27667"/>
    </ligand>
</feature>
<proteinExistence type="inferred from homology"/>
<dbReference type="GO" id="GO:0004034">
    <property type="term" value="F:aldose 1-epimerase activity"/>
    <property type="evidence" value="ECO:0007669"/>
    <property type="project" value="UniProtKB-EC"/>
</dbReference>
<keyword evidence="4 5" id="KW-0119">Carbohydrate metabolism</keyword>
<dbReference type="InterPro" id="IPR014718">
    <property type="entry name" value="GH-type_carb-bd"/>
</dbReference>
<accession>A0A948T1S4</accession>
<evidence type="ECO:0000313" key="9">
    <source>
        <dbReference type="EMBL" id="MBU3805656.1"/>
    </source>
</evidence>
<evidence type="ECO:0000256" key="8">
    <source>
        <dbReference type="PIRSR" id="PIRSR005096-3"/>
    </source>
</evidence>
<name>A0A948T1S4_9FIRM</name>
<evidence type="ECO:0000256" key="3">
    <source>
        <dbReference type="ARBA" id="ARBA00023235"/>
    </source>
</evidence>
<feature type="binding site" evidence="7">
    <location>
        <position position="247"/>
    </location>
    <ligand>
        <name>beta-D-galactose</name>
        <dbReference type="ChEBI" id="CHEBI:27667"/>
    </ligand>
</feature>
<protein>
    <recommendedName>
        <fullName evidence="5">Aldose 1-epimerase</fullName>
        <ecNumber evidence="5">5.1.3.3</ecNumber>
    </recommendedName>
</protein>
<dbReference type="GO" id="GO:0006006">
    <property type="term" value="P:glucose metabolic process"/>
    <property type="evidence" value="ECO:0007669"/>
    <property type="project" value="TreeGrafter"/>
</dbReference>
<evidence type="ECO:0000256" key="4">
    <source>
        <dbReference type="ARBA" id="ARBA00023277"/>
    </source>
</evidence>
<comment type="catalytic activity">
    <reaction evidence="5">
        <text>alpha-D-glucose = beta-D-glucose</text>
        <dbReference type="Rhea" id="RHEA:10264"/>
        <dbReference type="ChEBI" id="CHEBI:15903"/>
        <dbReference type="ChEBI" id="CHEBI:17925"/>
        <dbReference type="EC" id="5.1.3.3"/>
    </reaction>
</comment>
<comment type="similarity">
    <text evidence="2 5">Belongs to the aldose epimerase family.</text>
</comment>
<dbReference type="InterPro" id="IPR008183">
    <property type="entry name" value="Aldose_1/G6P_1-epimerase"/>
</dbReference>
<keyword evidence="3 5" id="KW-0413">Isomerase</keyword>
<dbReference type="InterPro" id="IPR047215">
    <property type="entry name" value="Galactose_mutarotase-like"/>
</dbReference>
<evidence type="ECO:0000256" key="7">
    <source>
        <dbReference type="PIRSR" id="PIRSR005096-2"/>
    </source>
</evidence>
<comment type="pathway">
    <text evidence="1 5">Carbohydrate metabolism; hexose metabolism.</text>
</comment>
<evidence type="ECO:0000256" key="2">
    <source>
        <dbReference type="ARBA" id="ARBA00006206"/>
    </source>
</evidence>
<dbReference type="AlphaFoldDB" id="A0A948T1S4"/>
<reference evidence="9" key="1">
    <citation type="journal article" date="2021" name="PeerJ">
        <title>Extensive microbial diversity within the chicken gut microbiome revealed by metagenomics and culture.</title>
        <authorList>
            <person name="Gilroy R."/>
            <person name="Ravi A."/>
            <person name="Getino M."/>
            <person name="Pursley I."/>
            <person name="Horton D.L."/>
            <person name="Alikhan N.F."/>
            <person name="Baker D."/>
            <person name="Gharbi K."/>
            <person name="Hall N."/>
            <person name="Watson M."/>
            <person name="Adriaenssens E.M."/>
            <person name="Foster-Nyarko E."/>
            <person name="Jarju S."/>
            <person name="Secka A."/>
            <person name="Antonio M."/>
            <person name="Oren A."/>
            <person name="Chaudhuri R.R."/>
            <person name="La Ragione R."/>
            <person name="Hildebrand F."/>
            <person name="Pallen M.J."/>
        </authorList>
    </citation>
    <scope>NUCLEOTIDE SEQUENCE</scope>
    <source>
        <strain evidence="9">B5_2728</strain>
    </source>
</reference>